<sequence length="127" mass="14243">MEFWVTGRQLSASTCVWGGCFAVEVKSGDVTDVKIGERKSLHLAQACLGAIDGEADEPIHLHVIVNGERFALATLYPKSLPTQEFNLVFVENFKLSHDMRNGSVHFFGTQNRQWTKSIKDSDDKEEE</sequence>
<dbReference type="InterPro" id="IPR041232">
    <property type="entry name" value="NPL"/>
</dbReference>
<gene>
    <name evidence="2" type="ORF">LVIROSA_LOCUS32794</name>
</gene>
<protein>
    <recommendedName>
        <fullName evidence="1">Nucleoplasmin-like domain-containing protein</fullName>
    </recommendedName>
</protein>
<evidence type="ECO:0000259" key="1">
    <source>
        <dbReference type="Pfam" id="PF17800"/>
    </source>
</evidence>
<proteinExistence type="predicted"/>
<evidence type="ECO:0000313" key="3">
    <source>
        <dbReference type="Proteomes" id="UP001157418"/>
    </source>
</evidence>
<keyword evidence="3" id="KW-1185">Reference proteome</keyword>
<dbReference type="Gene3D" id="2.60.120.340">
    <property type="entry name" value="Nucleoplasmin core domain"/>
    <property type="match status" value="1"/>
</dbReference>
<dbReference type="EMBL" id="CAKMRJ010005523">
    <property type="protein sequence ID" value="CAH1447158.1"/>
    <property type="molecule type" value="Genomic_DNA"/>
</dbReference>
<evidence type="ECO:0000313" key="2">
    <source>
        <dbReference type="EMBL" id="CAH1447158.1"/>
    </source>
</evidence>
<comment type="caution">
    <text evidence="2">The sequence shown here is derived from an EMBL/GenBank/DDBJ whole genome shotgun (WGS) entry which is preliminary data.</text>
</comment>
<accession>A0AAU9PAB4</accession>
<feature type="domain" description="Nucleoplasmin-like" evidence="1">
    <location>
        <begin position="21"/>
        <end position="109"/>
    </location>
</feature>
<reference evidence="2 3" key="1">
    <citation type="submission" date="2022-01" db="EMBL/GenBank/DDBJ databases">
        <authorList>
            <person name="Xiong W."/>
            <person name="Schranz E."/>
        </authorList>
    </citation>
    <scope>NUCLEOTIDE SEQUENCE [LARGE SCALE GENOMIC DNA]</scope>
</reference>
<dbReference type="Pfam" id="PF17800">
    <property type="entry name" value="NPL"/>
    <property type="match status" value="1"/>
</dbReference>
<dbReference type="Proteomes" id="UP001157418">
    <property type="component" value="Unassembled WGS sequence"/>
</dbReference>
<name>A0AAU9PAB4_9ASTR</name>
<organism evidence="2 3">
    <name type="scientific">Lactuca virosa</name>
    <dbReference type="NCBI Taxonomy" id="75947"/>
    <lineage>
        <taxon>Eukaryota</taxon>
        <taxon>Viridiplantae</taxon>
        <taxon>Streptophyta</taxon>
        <taxon>Embryophyta</taxon>
        <taxon>Tracheophyta</taxon>
        <taxon>Spermatophyta</taxon>
        <taxon>Magnoliopsida</taxon>
        <taxon>eudicotyledons</taxon>
        <taxon>Gunneridae</taxon>
        <taxon>Pentapetalae</taxon>
        <taxon>asterids</taxon>
        <taxon>campanulids</taxon>
        <taxon>Asterales</taxon>
        <taxon>Asteraceae</taxon>
        <taxon>Cichorioideae</taxon>
        <taxon>Cichorieae</taxon>
        <taxon>Lactucinae</taxon>
        <taxon>Lactuca</taxon>
    </lineage>
</organism>
<dbReference type="AlphaFoldDB" id="A0AAU9PAB4"/>